<gene>
    <name evidence="2" type="ORF">CALMAC_LOCUS14093</name>
</gene>
<feature type="compositionally biased region" description="Polar residues" evidence="1">
    <location>
        <begin position="64"/>
        <end position="80"/>
    </location>
</feature>
<dbReference type="Proteomes" id="UP000410492">
    <property type="component" value="Unassembled WGS sequence"/>
</dbReference>
<proteinExistence type="predicted"/>
<evidence type="ECO:0000313" key="2">
    <source>
        <dbReference type="EMBL" id="VEN54688.1"/>
    </source>
</evidence>
<feature type="compositionally biased region" description="Acidic residues" evidence="1">
    <location>
        <begin position="25"/>
        <end position="45"/>
    </location>
</feature>
<evidence type="ECO:0000313" key="3">
    <source>
        <dbReference type="Proteomes" id="UP000410492"/>
    </source>
</evidence>
<feature type="non-terminal residue" evidence="2">
    <location>
        <position position="95"/>
    </location>
</feature>
<dbReference type="EMBL" id="CAACVG010009984">
    <property type="protein sequence ID" value="VEN54688.1"/>
    <property type="molecule type" value="Genomic_DNA"/>
</dbReference>
<reference evidence="2 3" key="1">
    <citation type="submission" date="2019-01" db="EMBL/GenBank/DDBJ databases">
        <authorList>
            <person name="Sayadi A."/>
        </authorList>
    </citation>
    <scope>NUCLEOTIDE SEQUENCE [LARGE SCALE GENOMIC DNA]</scope>
</reference>
<keyword evidence="3" id="KW-1185">Reference proteome</keyword>
<feature type="region of interest" description="Disordered" evidence="1">
    <location>
        <begin position="16"/>
        <end position="95"/>
    </location>
</feature>
<protein>
    <submittedName>
        <fullName evidence="2">Uncharacterized protein</fullName>
    </submittedName>
</protein>
<organism evidence="2 3">
    <name type="scientific">Callosobruchus maculatus</name>
    <name type="common">Southern cowpea weevil</name>
    <name type="synonym">Pulse bruchid</name>
    <dbReference type="NCBI Taxonomy" id="64391"/>
    <lineage>
        <taxon>Eukaryota</taxon>
        <taxon>Metazoa</taxon>
        <taxon>Ecdysozoa</taxon>
        <taxon>Arthropoda</taxon>
        <taxon>Hexapoda</taxon>
        <taxon>Insecta</taxon>
        <taxon>Pterygota</taxon>
        <taxon>Neoptera</taxon>
        <taxon>Endopterygota</taxon>
        <taxon>Coleoptera</taxon>
        <taxon>Polyphaga</taxon>
        <taxon>Cucujiformia</taxon>
        <taxon>Chrysomeloidea</taxon>
        <taxon>Chrysomelidae</taxon>
        <taxon>Bruchinae</taxon>
        <taxon>Bruchini</taxon>
        <taxon>Callosobruchus</taxon>
    </lineage>
</organism>
<dbReference type="AlphaFoldDB" id="A0A653D3E1"/>
<evidence type="ECO:0000256" key="1">
    <source>
        <dbReference type="SAM" id="MobiDB-lite"/>
    </source>
</evidence>
<accession>A0A653D3E1</accession>
<name>A0A653D3E1_CALMS</name>
<sequence>MRFTKDTIAPAKMVGSLSTTTDLISNDEESEDLLEDMGEGEEVDEPNILPSEVLEETPPVGKPTNESLPTNSTSAKNSNLFRARPHRAKSATSSK</sequence>